<sequence length="431" mass="48843">MILLLFLLFSGTFAQLMDPEVNVTAPEIIQYWGYPLEEHFVTTEDAYILGLHRIPYGRNEAAPTTNRPVVFMQHGLESDSSNWIANPPEESAGFVFADAGFDVWLGNMRGNTYSKNHTTLTASDEQFWEFSWDELQMYDLPAMIDYVLKITNQNSVYYIGHSQGTLTMFSRLSLDPNFGSKNSIIRTSSQLFQEIFGEGEFLGQGGAFDLIAQWICDSIDGENPTVLQLHLRCNGHVSLLNSPESRSDDDFLADPQDFNELLLPMLNPDYVKICIFEAACVLAVGAMGLGGIGCKNRCLMMTFIVFAIIGIVIYSLWGIKLIYAQTQFDPERLYAYDVSGSHSREELFLERKNEEKTRAIAYVVGLFINQILTGVAVFFYFKARREITAEMYNEFYAQDPVVTPVYSGYPQYGCQSPVYHGQAYPAPYYYQ</sequence>
<keyword evidence="3" id="KW-0378">Hydrolase</keyword>
<accession>A0A2A6BZN7</accession>
<gene>
    <name evidence="7" type="primary">WBGene00102585</name>
</gene>
<organism evidence="7 8">
    <name type="scientific">Pristionchus pacificus</name>
    <name type="common">Parasitic nematode worm</name>
    <dbReference type="NCBI Taxonomy" id="54126"/>
    <lineage>
        <taxon>Eukaryota</taxon>
        <taxon>Metazoa</taxon>
        <taxon>Ecdysozoa</taxon>
        <taxon>Nematoda</taxon>
        <taxon>Chromadorea</taxon>
        <taxon>Rhabditida</taxon>
        <taxon>Rhabditina</taxon>
        <taxon>Diplogasteromorpha</taxon>
        <taxon>Diplogasteroidea</taxon>
        <taxon>Neodiplogasteridae</taxon>
        <taxon>Pristionchus</taxon>
    </lineage>
</organism>
<keyword evidence="2" id="KW-0732">Signal</keyword>
<dbReference type="Gene3D" id="3.40.50.1820">
    <property type="entry name" value="alpha/beta hydrolase"/>
    <property type="match status" value="1"/>
</dbReference>
<evidence type="ECO:0000313" key="7">
    <source>
        <dbReference type="EnsemblMetazoa" id="PPA13031.1"/>
    </source>
</evidence>
<keyword evidence="6" id="KW-0325">Glycoprotein</keyword>
<dbReference type="SUPFAM" id="SSF53474">
    <property type="entry name" value="alpha/beta-Hydrolases"/>
    <property type="match status" value="1"/>
</dbReference>
<comment type="similarity">
    <text evidence="1">Belongs to the AB hydrolase superfamily. Lipase family.</text>
</comment>
<dbReference type="GO" id="GO:0006629">
    <property type="term" value="P:lipid metabolic process"/>
    <property type="evidence" value="ECO:0000318"/>
    <property type="project" value="GO_Central"/>
</dbReference>
<evidence type="ECO:0000256" key="6">
    <source>
        <dbReference type="ARBA" id="ARBA00023180"/>
    </source>
</evidence>
<dbReference type="OrthoDB" id="9974421at2759"/>
<evidence type="ECO:0000256" key="4">
    <source>
        <dbReference type="ARBA" id="ARBA00022963"/>
    </source>
</evidence>
<dbReference type="AlphaFoldDB" id="A0A2A6BZN7"/>
<dbReference type="EnsemblMetazoa" id="PPA13031.1">
    <property type="protein sequence ID" value="PPA13031.1"/>
    <property type="gene ID" value="WBGene00102585"/>
</dbReference>
<keyword evidence="8" id="KW-1185">Reference proteome</keyword>
<keyword evidence="5" id="KW-0443">Lipid metabolism</keyword>
<dbReference type="InterPro" id="IPR006693">
    <property type="entry name" value="AB_hydrolase_lipase"/>
</dbReference>
<dbReference type="GO" id="GO:0016298">
    <property type="term" value="F:lipase activity"/>
    <property type="evidence" value="ECO:0000318"/>
    <property type="project" value="GO_Central"/>
</dbReference>
<evidence type="ECO:0000256" key="5">
    <source>
        <dbReference type="ARBA" id="ARBA00023098"/>
    </source>
</evidence>
<protein>
    <submittedName>
        <fullName evidence="7">Hydrolase</fullName>
    </submittedName>
</protein>
<dbReference type="Proteomes" id="UP000005239">
    <property type="component" value="Unassembled WGS sequence"/>
</dbReference>
<dbReference type="GO" id="GO:0016042">
    <property type="term" value="P:lipid catabolic process"/>
    <property type="evidence" value="ECO:0007669"/>
    <property type="project" value="UniProtKB-KW"/>
</dbReference>
<accession>A0A8R1YFC2</accession>
<reference evidence="8" key="1">
    <citation type="journal article" date="2008" name="Nat. Genet.">
        <title>The Pristionchus pacificus genome provides a unique perspective on nematode lifestyle and parasitism.</title>
        <authorList>
            <person name="Dieterich C."/>
            <person name="Clifton S.W."/>
            <person name="Schuster L.N."/>
            <person name="Chinwalla A."/>
            <person name="Delehaunty K."/>
            <person name="Dinkelacker I."/>
            <person name="Fulton L."/>
            <person name="Fulton R."/>
            <person name="Godfrey J."/>
            <person name="Minx P."/>
            <person name="Mitreva M."/>
            <person name="Roeseler W."/>
            <person name="Tian H."/>
            <person name="Witte H."/>
            <person name="Yang S.P."/>
            <person name="Wilson R.K."/>
            <person name="Sommer R.J."/>
        </authorList>
    </citation>
    <scope>NUCLEOTIDE SEQUENCE [LARGE SCALE GENOMIC DNA]</scope>
    <source>
        <strain evidence="8">PS312</strain>
    </source>
</reference>
<evidence type="ECO:0000256" key="3">
    <source>
        <dbReference type="ARBA" id="ARBA00022801"/>
    </source>
</evidence>
<dbReference type="Pfam" id="PF04083">
    <property type="entry name" value="Abhydro_lipase"/>
    <property type="match status" value="1"/>
</dbReference>
<keyword evidence="4" id="KW-0442">Lipid degradation</keyword>
<reference evidence="7" key="2">
    <citation type="submission" date="2022-06" db="UniProtKB">
        <authorList>
            <consortium name="EnsemblMetazoa"/>
        </authorList>
    </citation>
    <scope>IDENTIFICATION</scope>
    <source>
        <strain evidence="7">PS312</strain>
    </source>
</reference>
<dbReference type="PANTHER" id="PTHR11005">
    <property type="entry name" value="LYSOSOMAL ACID LIPASE-RELATED"/>
    <property type="match status" value="1"/>
</dbReference>
<evidence type="ECO:0000256" key="1">
    <source>
        <dbReference type="ARBA" id="ARBA00010701"/>
    </source>
</evidence>
<evidence type="ECO:0000313" key="8">
    <source>
        <dbReference type="Proteomes" id="UP000005239"/>
    </source>
</evidence>
<name>A0A2A6BZN7_PRIPA</name>
<evidence type="ECO:0000256" key="2">
    <source>
        <dbReference type="ARBA" id="ARBA00022729"/>
    </source>
</evidence>
<dbReference type="InterPro" id="IPR029058">
    <property type="entry name" value="AB_hydrolase_fold"/>
</dbReference>
<proteinExistence type="inferred from homology"/>
<dbReference type="FunFam" id="3.40.50.1820:FF:000057">
    <property type="entry name" value="Lipase"/>
    <property type="match status" value="1"/>
</dbReference>